<reference evidence="3 4" key="1">
    <citation type="submission" date="2020-05" db="EMBL/GenBank/DDBJ databases">
        <title>Whole Genome Sequences of Enterobacteriales Associated with the International Space Station.</title>
        <authorList>
            <person name="Bharadwaj A."/>
            <person name="Daudu R."/>
            <person name="Singh N."/>
            <person name="Wood J."/>
            <person name="Debieu M."/>
            <person name="Mason C."/>
            <person name="Wang C."/>
            <person name="Venkateswaran K."/>
        </authorList>
    </citation>
    <scope>NUCLEOTIDE SEQUENCE [LARGE SCALE GENOMIC DNA]</scope>
    <source>
        <strain evidence="3 4">IF5SW-B1</strain>
    </source>
</reference>
<dbReference type="Proteomes" id="UP000566985">
    <property type="component" value="Unassembled WGS sequence"/>
</dbReference>
<feature type="compositionally biased region" description="Basic residues" evidence="1">
    <location>
        <begin position="34"/>
        <end position="47"/>
    </location>
</feature>
<accession>A0A7Y6NFE4</accession>
<dbReference type="GO" id="GO:0072344">
    <property type="term" value="P:rescue of stalled ribosome"/>
    <property type="evidence" value="ECO:0007669"/>
    <property type="project" value="InterPro"/>
</dbReference>
<evidence type="ECO:0000313" key="3">
    <source>
        <dbReference type="EMBL" id="NUY97527.1"/>
    </source>
</evidence>
<organism evidence="3 4">
    <name type="scientific">Pantoea brenneri</name>
    <dbReference type="NCBI Taxonomy" id="472694"/>
    <lineage>
        <taxon>Bacteria</taxon>
        <taxon>Pseudomonadati</taxon>
        <taxon>Pseudomonadota</taxon>
        <taxon>Gammaproteobacteria</taxon>
        <taxon>Enterobacterales</taxon>
        <taxon>Erwiniaceae</taxon>
        <taxon>Pantoea</taxon>
    </lineage>
</organism>
<dbReference type="GeneID" id="57346126"/>
<name>A0A7Y6NFE4_9GAMM</name>
<evidence type="ECO:0000313" key="5">
    <source>
        <dbReference type="Proteomes" id="UP001468095"/>
    </source>
</evidence>
<proteinExistence type="predicted"/>
<protein>
    <submittedName>
        <fullName evidence="3">Alternative ribosome-rescue factor A</fullName>
    </submittedName>
</protein>
<dbReference type="EMBL" id="JABWPM010000015">
    <property type="protein sequence ID" value="NUY97527.1"/>
    <property type="molecule type" value="Genomic_DNA"/>
</dbReference>
<evidence type="ECO:0000313" key="2">
    <source>
        <dbReference type="EMBL" id="MEL7698493.1"/>
    </source>
</evidence>
<dbReference type="EMBL" id="JBCGBG010000012">
    <property type="protein sequence ID" value="MEL7698493.1"/>
    <property type="molecule type" value="Genomic_DNA"/>
</dbReference>
<gene>
    <name evidence="2" type="ORF">AABB92_22915</name>
    <name evidence="3" type="ORF">HU668_13810</name>
</gene>
<feature type="region of interest" description="Disordered" evidence="1">
    <location>
        <begin position="30"/>
        <end position="53"/>
    </location>
</feature>
<keyword evidence="5" id="KW-1185">Reference proteome</keyword>
<dbReference type="RefSeq" id="WP_072051056.1">
    <property type="nucleotide sequence ID" value="NZ_JABWPE010000015.1"/>
</dbReference>
<comment type="caution">
    <text evidence="3">The sequence shown here is derived from an EMBL/GenBank/DDBJ whole genome shotgun (WGS) entry which is preliminary data.</text>
</comment>
<sequence length="99" mass="11339">MSKYQHTKGQIRDNAIEALLHDPLFRQRIEQKQKGKGSFKRKDKHVKGQNWEASDKTASYHWPSAFRAKKNRPAGGLFFKPGYFAASANHEFLSAGLLH</sequence>
<evidence type="ECO:0000256" key="1">
    <source>
        <dbReference type="SAM" id="MobiDB-lite"/>
    </source>
</evidence>
<dbReference type="Pfam" id="PF03889">
    <property type="entry name" value="ArfA"/>
    <property type="match status" value="1"/>
</dbReference>
<reference evidence="2 5" key="2">
    <citation type="submission" date="2024-04" db="EMBL/GenBank/DDBJ databases">
        <authorList>
            <person name="Suleimanova A.D."/>
            <person name="Pudova D.S."/>
            <person name="Shagimardanova E.I."/>
            <person name="Sharipova M.R."/>
        </authorList>
    </citation>
    <scope>NUCLEOTIDE SEQUENCE [LARGE SCALE GENOMIC DNA]</scope>
    <source>
        <strain evidence="2 5">3.1</strain>
    </source>
</reference>
<dbReference type="InterPro" id="IPR005589">
    <property type="entry name" value="ArfA"/>
</dbReference>
<evidence type="ECO:0000313" key="4">
    <source>
        <dbReference type="Proteomes" id="UP000566985"/>
    </source>
</evidence>
<dbReference type="Proteomes" id="UP001468095">
    <property type="component" value="Unassembled WGS sequence"/>
</dbReference>
<dbReference type="AlphaFoldDB" id="A0A7Y6NFE4"/>